<keyword evidence="2" id="KW-1185">Reference proteome</keyword>
<reference evidence="1" key="1">
    <citation type="submission" date="2021-08" db="EMBL/GenBank/DDBJ databases">
        <title>The first chromosome-level gecko genome reveals the dynamic sex chromosomes of Neotropical dwarf geckos (Sphaerodactylidae: Sphaerodactylus).</title>
        <authorList>
            <person name="Pinto B.J."/>
            <person name="Keating S.E."/>
            <person name="Gamble T."/>
        </authorList>
    </citation>
    <scope>NUCLEOTIDE SEQUENCE</scope>
    <source>
        <strain evidence="1">TG3544</strain>
    </source>
</reference>
<protein>
    <submittedName>
        <fullName evidence="1">Protein jagged-1</fullName>
    </submittedName>
</protein>
<dbReference type="EMBL" id="CM037614">
    <property type="protein sequence ID" value="KAH8018007.1"/>
    <property type="molecule type" value="Genomic_DNA"/>
</dbReference>
<proteinExistence type="predicted"/>
<sequence>MLSLALLLALLWGRIQVTLTSGQFEFEILSMQNVNGELQSGHCCDGSRNPADRRCTRDECDTYFKVCLKEYQSRVSAGGPCSFGAGSTPVVGGNTFNLKYSRNNERNRIVLPFSFAWPREAECNIFKAIAPHKVRDRTKRSLKQEAPAT</sequence>
<accession>A0ACB8GEI6</accession>
<gene>
    <name evidence="1" type="primary">JAG1_2</name>
    <name evidence="1" type="ORF">K3G42_033493</name>
</gene>
<organism evidence="1 2">
    <name type="scientific">Sphaerodactylus townsendi</name>
    <dbReference type="NCBI Taxonomy" id="933632"/>
    <lineage>
        <taxon>Eukaryota</taxon>
        <taxon>Metazoa</taxon>
        <taxon>Chordata</taxon>
        <taxon>Craniata</taxon>
        <taxon>Vertebrata</taxon>
        <taxon>Euteleostomi</taxon>
        <taxon>Lepidosauria</taxon>
        <taxon>Squamata</taxon>
        <taxon>Bifurcata</taxon>
        <taxon>Gekkota</taxon>
        <taxon>Sphaerodactylidae</taxon>
        <taxon>Sphaerodactylus</taxon>
    </lineage>
</organism>
<evidence type="ECO:0000313" key="2">
    <source>
        <dbReference type="Proteomes" id="UP000827872"/>
    </source>
</evidence>
<name>A0ACB8GEI6_9SAUR</name>
<evidence type="ECO:0000313" key="1">
    <source>
        <dbReference type="EMBL" id="KAH8018007.1"/>
    </source>
</evidence>
<comment type="caution">
    <text evidence="1">The sequence shown here is derived from an EMBL/GenBank/DDBJ whole genome shotgun (WGS) entry which is preliminary data.</text>
</comment>
<dbReference type="Proteomes" id="UP000827872">
    <property type="component" value="Linkage Group LG01"/>
</dbReference>